<dbReference type="EMBL" id="FOFS01000021">
    <property type="protein sequence ID" value="SER21392.1"/>
    <property type="molecule type" value="Genomic_DNA"/>
</dbReference>
<feature type="transmembrane region" description="Helical" evidence="1">
    <location>
        <begin position="52"/>
        <end position="70"/>
    </location>
</feature>
<accession>A0A1H9MCN6</accession>
<keyword evidence="3" id="KW-1185">Reference proteome</keyword>
<gene>
    <name evidence="2" type="ORF">SAMN04488038_12111</name>
</gene>
<dbReference type="Proteomes" id="UP000199233">
    <property type="component" value="Unassembled WGS sequence"/>
</dbReference>
<dbReference type="STRING" id="489703.SAMN04488038_12111"/>
<dbReference type="RefSeq" id="WP_093289624.1">
    <property type="nucleotide sequence ID" value="NZ_FOFS01000021.1"/>
</dbReference>
<dbReference type="AlphaFoldDB" id="A0A1H9MCN6"/>
<evidence type="ECO:0000313" key="3">
    <source>
        <dbReference type="Proteomes" id="UP000199233"/>
    </source>
</evidence>
<keyword evidence="1" id="KW-0472">Membrane</keyword>
<evidence type="ECO:0000313" key="2">
    <source>
        <dbReference type="EMBL" id="SER21392.1"/>
    </source>
</evidence>
<feature type="transmembrane region" description="Helical" evidence="1">
    <location>
        <begin position="127"/>
        <end position="150"/>
    </location>
</feature>
<name>A0A1H9MCN6_9GAMM</name>
<sequence>MDPIPSDPPPPESAPEEARPFAAPCVRLPAGAAWHWLRLGWNDLRRAPGQSLCYGLAMLMLSYLITGLAWRLGDAGLYLGLLSGFVFIGPCLALQLYTVSMRLERGQSTSFGASLSDIRRRLGDTMVFALVLTVVFLLWARAATVLHIFFPEHGRYQLRDLALFLGIGSLVGALFCSIVFAASAFSLPMLMDRKVDAVTAVVSSANAVLRNKPAMMLWASIIVACVLIGVLTAYLAFLVLLPLLGHATWHAYRQTLDPSAWPASGSG</sequence>
<dbReference type="OrthoDB" id="5621705at2"/>
<keyword evidence="1" id="KW-1133">Transmembrane helix</keyword>
<evidence type="ECO:0000256" key="1">
    <source>
        <dbReference type="SAM" id="Phobius"/>
    </source>
</evidence>
<reference evidence="2 3" key="1">
    <citation type="submission" date="2016-10" db="EMBL/GenBank/DDBJ databases">
        <authorList>
            <person name="de Groot N.N."/>
        </authorList>
    </citation>
    <scope>NUCLEOTIDE SEQUENCE [LARGE SCALE GENOMIC DNA]</scope>
    <source>
        <strain evidence="2 3">DSM 25927</strain>
    </source>
</reference>
<organism evidence="2 3">
    <name type="scientific">Solimonas aquatica</name>
    <dbReference type="NCBI Taxonomy" id="489703"/>
    <lineage>
        <taxon>Bacteria</taxon>
        <taxon>Pseudomonadati</taxon>
        <taxon>Pseudomonadota</taxon>
        <taxon>Gammaproteobacteria</taxon>
        <taxon>Nevskiales</taxon>
        <taxon>Nevskiaceae</taxon>
        <taxon>Solimonas</taxon>
    </lineage>
</organism>
<feature type="transmembrane region" description="Helical" evidence="1">
    <location>
        <begin position="162"/>
        <end position="185"/>
    </location>
</feature>
<feature type="transmembrane region" description="Helical" evidence="1">
    <location>
        <begin position="217"/>
        <end position="244"/>
    </location>
</feature>
<proteinExistence type="predicted"/>
<feature type="transmembrane region" description="Helical" evidence="1">
    <location>
        <begin position="76"/>
        <end position="97"/>
    </location>
</feature>
<dbReference type="Pfam" id="PF09955">
    <property type="entry name" value="DUF2189"/>
    <property type="match status" value="1"/>
</dbReference>
<keyword evidence="1" id="KW-0812">Transmembrane</keyword>
<dbReference type="InterPro" id="IPR018692">
    <property type="entry name" value="DUF2189"/>
</dbReference>
<protein>
    <submittedName>
        <fullName evidence="2">Uncharacterized membrane protein</fullName>
    </submittedName>
</protein>